<dbReference type="EMBL" id="JBJJXI010000082">
    <property type="protein sequence ID" value="KAL3395404.1"/>
    <property type="molecule type" value="Genomic_DNA"/>
</dbReference>
<feature type="compositionally biased region" description="Low complexity" evidence="1">
    <location>
        <begin position="777"/>
        <end position="808"/>
    </location>
</feature>
<feature type="compositionally biased region" description="Basic and acidic residues" evidence="1">
    <location>
        <begin position="523"/>
        <end position="533"/>
    </location>
</feature>
<feature type="compositionally biased region" description="Basic and acidic residues" evidence="1">
    <location>
        <begin position="693"/>
        <end position="707"/>
    </location>
</feature>
<sequence>MSFEVQDDAVTTGPLKASHSGHRAGPLILQFQGGTAINKGAASQQRSNKVSFSQDSQSQQNEAPETVKTEQTVEPKKTAKSQKMDSKNVSSSETLNRKNKTLPVESAKVKRSKCNNATTSRSLTSVFSDENQEIIDPKITRRKSTQSHSVTEHQSTDINNNEENVNLHEILDSTSNDDKNASQVENTPLVTNSQASNECSVDSDTRIRETCPTMLNIGLRRLSGATSARGQSDPTETEENKKNDSQIILAGETLNKKNIPQSAKTTKARKSKSETVTTTENIDHFQTSVSSDENRDSVITKNTRRKSTQINRKPEHRPSEICNNHENSKDGIASRAENVPLPSTSLDDNVKPKETEKNKKIDSGMISSAETLNKKNKTLPAKITKSKSHESENETTPKKIYQAKPSVSSDENHEISSSNLFWSKSKSSDSVPEHQSSDVSNNDENPGKILHSTLKEDRSESVVSLPNTSPIPSHIAVNLSSLSSEKTSSDGSDKSLSVGSEKSSSDGSDKSLSVGSEKSLSVGREKSSSDGNDKSLSVGSEKSSSDGSDKSLSIGSEKSSSDSSDKSLSVGNDSSSNSLASTGAIKKVIKPRRKKNAYNSQRTRENTGMETIPESSLESIEASSTSCNDVRKEAKTKSDTDDCNTNSKIKKTPGLPKDESISKIHERAGTNKPEKNEPLHQKNQPSTSSSWKRQSEHGTRGRSRKNEEEDCCEDHCKRCKHYKHKCHKKKKSKKSTSRRPLEETFARKLISLVKLGDQFEGAAKCRRSKGSKGGGEKCICSSSSSSESSSSESCSSDCECQYESSSDDSTCKCYQCRMPKEPQSSSGYTTSEVSSTDFYNDESSMSSCCDRRHTQSKKAHGSNFDRSRPRCCGNRHCAGESTDVSSSDANCKYNLHKKSRQSRRKSTRDSEDEDFCRSKCISRNCRKSKSKSKSKSNSEDEDFCRSKCSRRDSRKSKSKSKKH</sequence>
<feature type="compositionally biased region" description="Basic and acidic residues" evidence="1">
    <location>
        <begin position="65"/>
        <end position="86"/>
    </location>
</feature>
<feature type="compositionally biased region" description="Basic and acidic residues" evidence="1">
    <location>
        <begin position="348"/>
        <end position="362"/>
    </location>
</feature>
<feature type="compositionally biased region" description="Basic and acidic residues" evidence="1">
    <location>
        <begin position="629"/>
        <end position="640"/>
    </location>
</feature>
<feature type="compositionally biased region" description="Basic residues" evidence="1">
    <location>
        <begin position="896"/>
        <end position="906"/>
    </location>
</feature>
<feature type="region of interest" description="Disordered" evidence="1">
    <location>
        <begin position="761"/>
        <end position="871"/>
    </location>
</feature>
<feature type="compositionally biased region" description="Basic residues" evidence="1">
    <location>
        <begin position="587"/>
        <end position="596"/>
    </location>
</feature>
<proteinExistence type="predicted"/>
<feature type="compositionally biased region" description="Low complexity" evidence="1">
    <location>
        <begin position="566"/>
        <end position="584"/>
    </location>
</feature>
<feature type="compositionally biased region" description="Low complexity" evidence="1">
    <location>
        <begin position="614"/>
        <end position="626"/>
    </location>
</feature>
<feature type="compositionally biased region" description="Basic and acidic residues" evidence="1">
    <location>
        <begin position="656"/>
        <end position="680"/>
    </location>
</feature>
<feature type="compositionally biased region" description="Polar residues" evidence="1">
    <location>
        <begin position="681"/>
        <end position="692"/>
    </location>
</feature>
<feature type="compositionally biased region" description="Polar residues" evidence="1">
    <location>
        <begin position="461"/>
        <end position="471"/>
    </location>
</feature>
<reference evidence="2 3" key="1">
    <citation type="journal article" date="2024" name="bioRxiv">
        <title>A reference genome for Trichogramma kaykai: A tiny desert-dwelling parasitoid wasp with competing sex-ratio distorters.</title>
        <authorList>
            <person name="Culotta J."/>
            <person name="Lindsey A.R."/>
        </authorList>
    </citation>
    <scope>NUCLEOTIDE SEQUENCE [LARGE SCALE GENOMIC DNA]</scope>
    <source>
        <strain evidence="2 3">KSX58</strain>
    </source>
</reference>
<feature type="compositionally biased region" description="Polar residues" evidence="1">
    <location>
        <begin position="837"/>
        <end position="847"/>
    </location>
</feature>
<name>A0ABD2WRE2_9HYME</name>
<feature type="region of interest" description="Disordered" evidence="1">
    <location>
        <begin position="1"/>
        <end position="116"/>
    </location>
</feature>
<feature type="compositionally biased region" description="Polar residues" evidence="1">
    <location>
        <begin position="224"/>
        <end position="234"/>
    </location>
</feature>
<feature type="compositionally biased region" description="Basic residues" evidence="1">
    <location>
        <begin position="924"/>
        <end position="934"/>
    </location>
</feature>
<evidence type="ECO:0000256" key="1">
    <source>
        <dbReference type="SAM" id="MobiDB-lite"/>
    </source>
</evidence>
<feature type="region of interest" description="Disordered" evidence="1">
    <location>
        <begin position="222"/>
        <end position="743"/>
    </location>
</feature>
<feature type="compositionally biased region" description="Polar residues" evidence="1">
    <location>
        <begin position="274"/>
        <end position="291"/>
    </location>
</feature>
<feature type="region of interest" description="Disordered" evidence="1">
    <location>
        <begin position="896"/>
        <end position="963"/>
    </location>
</feature>
<feature type="compositionally biased region" description="Basic and acidic residues" evidence="1">
    <location>
        <begin position="387"/>
        <end position="397"/>
    </location>
</feature>
<gene>
    <name evidence="2" type="ORF">TKK_010513</name>
</gene>
<feature type="compositionally biased region" description="Basic residues" evidence="1">
    <location>
        <begin position="717"/>
        <end position="737"/>
    </location>
</feature>
<dbReference type="AlphaFoldDB" id="A0ABD2WRE2"/>
<feature type="compositionally biased region" description="Low complexity" evidence="1">
    <location>
        <begin position="416"/>
        <end position="430"/>
    </location>
</feature>
<feature type="region of interest" description="Disordered" evidence="1">
    <location>
        <begin position="137"/>
        <end position="157"/>
    </location>
</feature>
<keyword evidence="3" id="KW-1185">Reference proteome</keyword>
<feature type="compositionally biased region" description="Low complexity" evidence="1">
    <location>
        <begin position="824"/>
        <end position="836"/>
    </location>
</feature>
<evidence type="ECO:0000313" key="3">
    <source>
        <dbReference type="Proteomes" id="UP001627154"/>
    </source>
</evidence>
<accession>A0ABD2WRE2</accession>
<feature type="compositionally biased region" description="Basic residues" evidence="1">
    <location>
        <begin position="952"/>
        <end position="963"/>
    </location>
</feature>
<protein>
    <submittedName>
        <fullName evidence="2">Uncharacterized protein</fullName>
    </submittedName>
</protein>
<feature type="compositionally biased region" description="Polar residues" evidence="1">
    <location>
        <begin position="41"/>
        <end position="63"/>
    </location>
</feature>
<feature type="region of interest" description="Disordered" evidence="1">
    <location>
        <begin position="173"/>
        <end position="204"/>
    </location>
</feature>
<comment type="caution">
    <text evidence="2">The sequence shown here is derived from an EMBL/GenBank/DDBJ whole genome shotgun (WGS) entry which is preliminary data.</text>
</comment>
<organism evidence="2 3">
    <name type="scientific">Trichogramma kaykai</name>
    <dbReference type="NCBI Taxonomy" id="54128"/>
    <lineage>
        <taxon>Eukaryota</taxon>
        <taxon>Metazoa</taxon>
        <taxon>Ecdysozoa</taxon>
        <taxon>Arthropoda</taxon>
        <taxon>Hexapoda</taxon>
        <taxon>Insecta</taxon>
        <taxon>Pterygota</taxon>
        <taxon>Neoptera</taxon>
        <taxon>Endopterygota</taxon>
        <taxon>Hymenoptera</taxon>
        <taxon>Apocrita</taxon>
        <taxon>Proctotrupomorpha</taxon>
        <taxon>Chalcidoidea</taxon>
        <taxon>Trichogrammatidae</taxon>
        <taxon>Trichogramma</taxon>
    </lineage>
</organism>
<evidence type="ECO:0000313" key="2">
    <source>
        <dbReference type="EMBL" id="KAL3395404.1"/>
    </source>
</evidence>
<dbReference type="Proteomes" id="UP001627154">
    <property type="component" value="Unassembled WGS sequence"/>
</dbReference>
<feature type="compositionally biased region" description="Polar residues" evidence="1">
    <location>
        <begin position="181"/>
        <end position="202"/>
    </location>
</feature>